<dbReference type="EMBL" id="LRBV02000008">
    <property type="status" value="NOT_ANNOTATED_CDS"/>
    <property type="molecule type" value="Genomic_DNA"/>
</dbReference>
<dbReference type="PANTHER" id="PTHR11017:SF385">
    <property type="entry name" value="DISEASE RESISTANCE PROTEIN (TIR-NBS-LRR CLASS)-RELATED"/>
    <property type="match status" value="1"/>
</dbReference>
<keyword evidence="2" id="KW-1185">Reference proteome</keyword>
<evidence type="ECO:0000313" key="1">
    <source>
        <dbReference type="EnsemblPlants" id="QL08p008138:mrna"/>
    </source>
</evidence>
<proteinExistence type="predicted"/>
<dbReference type="AlphaFoldDB" id="A0A7N2M9U4"/>
<accession>A0A7N2M9U4</accession>
<dbReference type="GO" id="GO:0006952">
    <property type="term" value="P:defense response"/>
    <property type="evidence" value="ECO:0007669"/>
    <property type="project" value="InterPro"/>
</dbReference>
<dbReference type="Gramene" id="QL08p008138:mrna">
    <property type="protein sequence ID" value="QL08p008138:mrna"/>
    <property type="gene ID" value="QL08p008138"/>
</dbReference>
<organism evidence="1 2">
    <name type="scientific">Quercus lobata</name>
    <name type="common">Valley oak</name>
    <dbReference type="NCBI Taxonomy" id="97700"/>
    <lineage>
        <taxon>Eukaryota</taxon>
        <taxon>Viridiplantae</taxon>
        <taxon>Streptophyta</taxon>
        <taxon>Embryophyta</taxon>
        <taxon>Tracheophyta</taxon>
        <taxon>Spermatophyta</taxon>
        <taxon>Magnoliopsida</taxon>
        <taxon>eudicotyledons</taxon>
        <taxon>Gunneridae</taxon>
        <taxon>Pentapetalae</taxon>
        <taxon>rosids</taxon>
        <taxon>fabids</taxon>
        <taxon>Fagales</taxon>
        <taxon>Fagaceae</taxon>
        <taxon>Quercus</taxon>
    </lineage>
</organism>
<reference evidence="1 2" key="1">
    <citation type="journal article" date="2016" name="G3 (Bethesda)">
        <title>First Draft Assembly and Annotation of the Genome of a California Endemic Oak Quercus lobata Nee (Fagaceae).</title>
        <authorList>
            <person name="Sork V.L."/>
            <person name="Fitz-Gibbon S.T."/>
            <person name="Puiu D."/>
            <person name="Crepeau M."/>
            <person name="Gugger P.F."/>
            <person name="Sherman R."/>
            <person name="Stevens K."/>
            <person name="Langley C.H."/>
            <person name="Pellegrini M."/>
            <person name="Salzberg S.L."/>
        </authorList>
    </citation>
    <scope>NUCLEOTIDE SEQUENCE [LARGE SCALE GENOMIC DNA]</scope>
    <source>
        <strain evidence="1 2">cv. SW786</strain>
    </source>
</reference>
<sequence>MLLLLKSYAAEDIQAIATYGKEDFNFEEFPEVFSRMSKLRLLIIDGQRIPNALNHVPNDLRYLPWSFCSLKCLPSSFQPKKLVQLDLRCSKFEYLWEEVMHSVKQKFTDLVVPKALLGHLTFQVFRDLRD</sequence>
<dbReference type="InterPro" id="IPR044974">
    <property type="entry name" value="Disease_R_plants"/>
</dbReference>
<protein>
    <submittedName>
        <fullName evidence="1">Uncharacterized protein</fullName>
    </submittedName>
</protein>
<dbReference type="PANTHER" id="PTHR11017">
    <property type="entry name" value="LEUCINE-RICH REPEAT-CONTAINING PROTEIN"/>
    <property type="match status" value="1"/>
</dbReference>
<reference evidence="1" key="2">
    <citation type="submission" date="2021-01" db="UniProtKB">
        <authorList>
            <consortium name="EnsemblPlants"/>
        </authorList>
    </citation>
    <scope>IDENTIFICATION</scope>
</reference>
<evidence type="ECO:0000313" key="2">
    <source>
        <dbReference type="Proteomes" id="UP000594261"/>
    </source>
</evidence>
<name>A0A7N2M9U4_QUELO</name>
<dbReference type="InParanoid" id="A0A7N2M9U4"/>
<dbReference type="InterPro" id="IPR032675">
    <property type="entry name" value="LRR_dom_sf"/>
</dbReference>
<dbReference type="SUPFAM" id="SSF52058">
    <property type="entry name" value="L domain-like"/>
    <property type="match status" value="1"/>
</dbReference>
<dbReference type="EnsemblPlants" id="QL08p008138:mrna">
    <property type="protein sequence ID" value="QL08p008138:mrna"/>
    <property type="gene ID" value="QL08p008138"/>
</dbReference>
<dbReference type="Proteomes" id="UP000594261">
    <property type="component" value="Chromosome 8"/>
</dbReference>
<dbReference type="Gene3D" id="3.80.10.10">
    <property type="entry name" value="Ribonuclease Inhibitor"/>
    <property type="match status" value="1"/>
</dbReference>